<evidence type="ECO:0000313" key="3">
    <source>
        <dbReference type="EMBL" id="NVE95432.1"/>
    </source>
</evidence>
<dbReference type="Pfam" id="PF06698">
    <property type="entry name" value="DUF1192"/>
    <property type="match status" value="1"/>
</dbReference>
<gene>
    <name evidence="3" type="ORF">HUO12_11020</name>
</gene>
<feature type="region of interest" description="Disordered" evidence="2">
    <location>
        <begin position="1"/>
        <end position="25"/>
    </location>
</feature>
<keyword evidence="4" id="KW-1185">Reference proteome</keyword>
<proteinExistence type="predicted"/>
<feature type="coiled-coil region" evidence="1">
    <location>
        <begin position="27"/>
        <end position="54"/>
    </location>
</feature>
<dbReference type="Proteomes" id="UP000546031">
    <property type="component" value="Unassembled WGS sequence"/>
</dbReference>
<evidence type="ECO:0000256" key="1">
    <source>
        <dbReference type="SAM" id="Coils"/>
    </source>
</evidence>
<dbReference type="AlphaFoldDB" id="A0A850HIJ4"/>
<dbReference type="RefSeq" id="WP_176273651.1">
    <property type="nucleotide sequence ID" value="NZ_JABWTA010000001.1"/>
</dbReference>
<evidence type="ECO:0000256" key="2">
    <source>
        <dbReference type="SAM" id="MobiDB-lite"/>
    </source>
</evidence>
<comment type="caution">
    <text evidence="3">The sequence shown here is derived from an EMBL/GenBank/DDBJ whole genome shotgun (WGS) entry which is preliminary data.</text>
</comment>
<evidence type="ECO:0000313" key="4">
    <source>
        <dbReference type="Proteomes" id="UP000546031"/>
    </source>
</evidence>
<dbReference type="InterPro" id="IPR009579">
    <property type="entry name" value="DUF1192"/>
</dbReference>
<sequence length="67" mass="7310">MDLDDLPRPKGDAASKLAKEDLGPYSQDELDERVALLEAEIARVKAHYDKAAARRSAADALFKKPGT</sequence>
<organism evidence="3 4">
    <name type="scientific">Altererythrobacter lutimaris</name>
    <dbReference type="NCBI Taxonomy" id="2743979"/>
    <lineage>
        <taxon>Bacteria</taxon>
        <taxon>Pseudomonadati</taxon>
        <taxon>Pseudomonadota</taxon>
        <taxon>Alphaproteobacteria</taxon>
        <taxon>Sphingomonadales</taxon>
        <taxon>Erythrobacteraceae</taxon>
        <taxon>Altererythrobacter</taxon>
    </lineage>
</organism>
<name>A0A850HIJ4_9SPHN</name>
<reference evidence="3 4" key="1">
    <citation type="submission" date="2020-06" db="EMBL/GenBank/DDBJ databases">
        <title>Altererythrobacter lutimaris sp. nov., a marine bacterium isolated from a tidal flat.</title>
        <authorList>
            <person name="Kim D."/>
            <person name="Yoo Y."/>
            <person name="Kim J.-J."/>
        </authorList>
    </citation>
    <scope>NUCLEOTIDE SEQUENCE [LARGE SCALE GENOMIC DNA]</scope>
    <source>
        <strain evidence="3 4">JGD-16</strain>
    </source>
</reference>
<feature type="compositionally biased region" description="Basic and acidic residues" evidence="2">
    <location>
        <begin position="1"/>
        <end position="22"/>
    </location>
</feature>
<dbReference type="EMBL" id="JABWTA010000001">
    <property type="protein sequence ID" value="NVE95432.1"/>
    <property type="molecule type" value="Genomic_DNA"/>
</dbReference>
<accession>A0A850HIJ4</accession>
<keyword evidence="1" id="KW-0175">Coiled coil</keyword>
<protein>
    <submittedName>
        <fullName evidence="3">DUF1192 domain-containing protein</fullName>
    </submittedName>
</protein>